<dbReference type="KEGG" id="fpz:LA55_910"/>
<organism evidence="1 2">
    <name type="scientific">Francisella philomiragia</name>
    <dbReference type="NCBI Taxonomy" id="28110"/>
    <lineage>
        <taxon>Bacteria</taxon>
        <taxon>Pseudomonadati</taxon>
        <taxon>Pseudomonadota</taxon>
        <taxon>Gammaproteobacteria</taxon>
        <taxon>Thiotrichales</taxon>
        <taxon>Francisellaceae</taxon>
        <taxon>Francisella</taxon>
    </lineage>
</organism>
<dbReference type="Proteomes" id="UP000031830">
    <property type="component" value="Chromosome"/>
</dbReference>
<dbReference type="InterPro" id="IPR012386">
    <property type="entry name" value="Cyclic-nucl_3Pdiesterase"/>
</dbReference>
<sequence length="169" mass="19764">MSSHKYSVWLIPAQKYLLALARCINYNSYIARQPSFIPHLTLFSSAKNIVEDFGYWACQLDYENFSLDIDSIVIDRDSYFMNYYLKLSKTIQLYNLFASARKLDIESEYNLDPHVSLVYGATNHDKLLKYQFSKKIIFDKIAIIKYFPADTATTVMSFEIVKSYKLLNL</sequence>
<protein>
    <submittedName>
        <fullName evidence="1">Cyclic phosphodiesterase-like family protein</fullName>
    </submittedName>
</protein>
<evidence type="ECO:0000313" key="2">
    <source>
        <dbReference type="Proteomes" id="UP000031830"/>
    </source>
</evidence>
<dbReference type="InterPro" id="IPR009097">
    <property type="entry name" value="Cyclic_Pdiesterase"/>
</dbReference>
<reference evidence="1 2" key="1">
    <citation type="journal article" date="2015" name="Genome Announc.">
        <title>Genome sequencing of 18 francisella strains to aid in assay development and testing.</title>
        <authorList>
            <person name="Johnson S.L."/>
            <person name="Daligault H.E."/>
            <person name="Davenport K.W."/>
            <person name="Coyne S.R."/>
            <person name="Frey K.G."/>
            <person name="Koroleva G.I."/>
            <person name="Broomall S.M."/>
            <person name="Bishop-Lilly K.A."/>
            <person name="Bruce D.C."/>
            <person name="Chertkov O."/>
            <person name="Freitas T."/>
            <person name="Jaissle J."/>
            <person name="Ladner J.T."/>
            <person name="Rosenzweig C.N."/>
            <person name="Gibbons H.S."/>
            <person name="Palacios G.F."/>
            <person name="Redden C.L."/>
            <person name="Xu Y."/>
            <person name="Minogue T.D."/>
            <person name="Chain P.S."/>
        </authorList>
    </citation>
    <scope>NUCLEOTIDE SEQUENCE [LARGE SCALE GENOMIC DNA]</scope>
    <source>
        <strain evidence="1 2">GA01-2794</strain>
    </source>
</reference>
<dbReference type="AlphaFoldDB" id="A0A0B6D2Y5"/>
<dbReference type="SUPFAM" id="SSF55144">
    <property type="entry name" value="LigT-like"/>
    <property type="match status" value="1"/>
</dbReference>
<proteinExistence type="predicted"/>
<dbReference type="GO" id="GO:0009187">
    <property type="term" value="P:cyclic nucleotide metabolic process"/>
    <property type="evidence" value="ECO:0007669"/>
    <property type="project" value="TreeGrafter"/>
</dbReference>
<dbReference type="RefSeq" id="WP_044526084.1">
    <property type="nucleotide sequence ID" value="NZ_CP009440.1"/>
</dbReference>
<dbReference type="PANTHER" id="PTHR28141:SF1">
    <property type="entry name" value="2',3'-CYCLIC-NUCLEOTIDE 3'-PHOSPHODIESTERASE"/>
    <property type="match status" value="1"/>
</dbReference>
<dbReference type="EMBL" id="CP009440">
    <property type="protein sequence ID" value="AJI53241.1"/>
    <property type="molecule type" value="Genomic_DNA"/>
</dbReference>
<name>A0A0B6D2Y5_9GAMM</name>
<dbReference type="OrthoDB" id="5605400at2"/>
<dbReference type="Gene3D" id="3.90.1140.10">
    <property type="entry name" value="Cyclic phosphodiesterase"/>
    <property type="match status" value="1"/>
</dbReference>
<dbReference type="GO" id="GO:0004113">
    <property type="term" value="F:2',3'-cyclic-nucleotide 3'-phosphodiesterase activity"/>
    <property type="evidence" value="ECO:0007669"/>
    <property type="project" value="TreeGrafter"/>
</dbReference>
<accession>A0A0B6D2Y5</accession>
<dbReference type="PANTHER" id="PTHR28141">
    <property type="entry name" value="2',3'-CYCLIC-NUCLEOTIDE 3'-PHOSPHODIESTERASE"/>
    <property type="match status" value="1"/>
</dbReference>
<gene>
    <name evidence="1" type="ORF">LA55_910</name>
</gene>
<evidence type="ECO:0000313" key="1">
    <source>
        <dbReference type="EMBL" id="AJI53241.1"/>
    </source>
</evidence>
<dbReference type="STRING" id="28110.KU46_1452"/>